<evidence type="ECO:0000256" key="16">
    <source>
        <dbReference type="ARBA" id="ARBA00023281"/>
    </source>
</evidence>
<keyword evidence="23" id="KW-1185">Reference proteome</keyword>
<dbReference type="Gene3D" id="2.60.120.200">
    <property type="match status" value="2"/>
</dbReference>
<dbReference type="CDD" id="cd00110">
    <property type="entry name" value="LamG"/>
    <property type="match status" value="1"/>
</dbReference>
<dbReference type="Gene3D" id="4.10.740.10">
    <property type="entry name" value="Coagulation Factor IX"/>
    <property type="match status" value="1"/>
</dbReference>
<keyword evidence="11" id="KW-0094">Blood coagulation</keyword>
<keyword evidence="9" id="KW-0677">Repeat</keyword>
<evidence type="ECO:0000256" key="17">
    <source>
        <dbReference type="PROSITE-ProRule" id="PRU00076"/>
    </source>
</evidence>
<keyword evidence="6 17" id="KW-0245">EGF-like domain</keyword>
<dbReference type="SMART" id="SM00181">
    <property type="entry name" value="EGF"/>
    <property type="match status" value="4"/>
</dbReference>
<dbReference type="PROSITE" id="PS00022">
    <property type="entry name" value="EGF_1"/>
    <property type="match status" value="1"/>
</dbReference>
<dbReference type="GO" id="GO:0042730">
    <property type="term" value="P:fibrinolysis"/>
    <property type="evidence" value="ECO:0007669"/>
    <property type="project" value="UniProtKB-KW"/>
</dbReference>
<sequence>MRINLSSETQSFSPSDQLFSIRLKTASYCKNNSPPPVVFRVLAQSKASQFLTRHRRANSLFEERKKGNLERECVEELCSKEEAREIFENIAETDYFYPKYVECLGSHRVGITNSGADSEILQDLRSCVKEITDQCQPLPCHKHGYERCLDGHATYTCMCKPGWTGMHCEEDINECEDPEFLAGCNHKCFNVPGSFRCTCEDGFYLKDNIHCLDINECRLYPSICKEPAKCVNTPGAYECQCPKGYKYNFTSHECQDLDECEQNICEFDCTNTLGSYSCQCDGRVGLKLSADGHTCETIPVCVPLYDHKHGEMLYLGEQFTGGPVIYLRFRLPLENSRFAVEFDFRTFDPEGVILYAESLQDSWFMLGLRGGRIEVQLKNQHSVKVTSGGRAINDGLWHVISVEELEKSISVKLSKEAVLSISSPGSLFGTTSGKLDTKVYIAGLPNRNTSLIKQINPRLDGCIRGWNLLNQGTSGVKEVIQEKESKHCFVYVERGSFFTGAGPAYFNIDYSRDGQWTVDVEMGIRPSSSTGVLFTLVTNNTVPLSVTVVTQGSIDAVSIDLQVFLDGILVATLQSLMLCYPEHLVVRMQVTANSLQLSANSSKVSYADAELLGQALATLNTTMQQPVDTYIGGLPDLPLSTTPVSAYYHGCIMEIRVNKHLLDFDEAVSKHNSIKSHSCPPVHPPEPPGSGPGPAPARK</sequence>
<dbReference type="GO" id="GO:0005615">
    <property type="term" value="C:extracellular space"/>
    <property type="evidence" value="ECO:0007669"/>
    <property type="project" value="TreeGrafter"/>
</dbReference>
<dbReference type="InterPro" id="IPR001791">
    <property type="entry name" value="Laminin_G"/>
</dbReference>
<gene>
    <name evidence="22" type="ORF">P4O66_021476</name>
</gene>
<dbReference type="Pfam" id="PF00054">
    <property type="entry name" value="Laminin_G_1"/>
    <property type="match status" value="1"/>
</dbReference>
<protein>
    <recommendedName>
        <fullName evidence="3">Vitamin K-dependent protein S</fullName>
    </recommendedName>
</protein>
<dbReference type="CDD" id="cd00054">
    <property type="entry name" value="EGF_CA"/>
    <property type="match status" value="4"/>
</dbReference>
<evidence type="ECO:0000256" key="11">
    <source>
        <dbReference type="ARBA" id="ARBA00023084"/>
    </source>
</evidence>
<dbReference type="SUPFAM" id="SSF49899">
    <property type="entry name" value="Concanavalin A-like lectins/glucanases"/>
    <property type="match status" value="2"/>
</dbReference>
<dbReference type="PROSITE" id="PS01187">
    <property type="entry name" value="EGF_CA"/>
    <property type="match status" value="2"/>
</dbReference>
<dbReference type="InterPro" id="IPR049883">
    <property type="entry name" value="NOTCH1_EGF-like"/>
</dbReference>
<keyword evidence="16" id="KW-0280">Fibrinolysis</keyword>
<dbReference type="InterPro" id="IPR009030">
    <property type="entry name" value="Growth_fac_rcpt_cys_sf"/>
</dbReference>
<keyword evidence="5" id="KW-0964">Secreted</keyword>
<evidence type="ECO:0000256" key="7">
    <source>
        <dbReference type="ARBA" id="ARBA00022685"/>
    </source>
</evidence>
<dbReference type="Pfam" id="PF12661">
    <property type="entry name" value="hEGF"/>
    <property type="match status" value="1"/>
</dbReference>
<dbReference type="FunFam" id="2.10.25.10:FF:000240">
    <property type="entry name" value="Vitamin K-dependent protein S"/>
    <property type="match status" value="1"/>
</dbReference>
<dbReference type="AlphaFoldDB" id="A0AAD8ZP86"/>
<dbReference type="Pfam" id="PF00594">
    <property type="entry name" value="Gla"/>
    <property type="match status" value="1"/>
</dbReference>
<keyword evidence="15" id="KW-0379">Hydroxylation</keyword>
<dbReference type="InterPro" id="IPR013320">
    <property type="entry name" value="ConA-like_dom_sf"/>
</dbReference>
<dbReference type="InterPro" id="IPR017857">
    <property type="entry name" value="Coagulation_fac-like_Gla_dom"/>
</dbReference>
<evidence type="ECO:0000256" key="12">
    <source>
        <dbReference type="ARBA" id="ARBA00023145"/>
    </source>
</evidence>
<feature type="region of interest" description="Disordered" evidence="18">
    <location>
        <begin position="673"/>
        <end position="699"/>
    </location>
</feature>
<dbReference type="InterPro" id="IPR013032">
    <property type="entry name" value="EGF-like_CS"/>
</dbReference>
<evidence type="ECO:0000256" key="8">
    <source>
        <dbReference type="ARBA" id="ARBA00022696"/>
    </source>
</evidence>
<dbReference type="SUPFAM" id="SSF57630">
    <property type="entry name" value="GLA-domain"/>
    <property type="match status" value="1"/>
</dbReference>
<feature type="domain" description="Gla" evidence="21">
    <location>
        <begin position="56"/>
        <end position="102"/>
    </location>
</feature>
<dbReference type="Pfam" id="PF02210">
    <property type="entry name" value="Laminin_G_2"/>
    <property type="match status" value="1"/>
</dbReference>
<dbReference type="EMBL" id="JAROKS010000006">
    <property type="protein sequence ID" value="KAK1802947.1"/>
    <property type="molecule type" value="Genomic_DNA"/>
</dbReference>
<dbReference type="PROSITE" id="PS00011">
    <property type="entry name" value="GLA_1"/>
    <property type="match status" value="1"/>
</dbReference>
<evidence type="ECO:0000313" key="23">
    <source>
        <dbReference type="Proteomes" id="UP001239994"/>
    </source>
</evidence>
<comment type="caution">
    <text evidence="22">The sequence shown here is derived from an EMBL/GenBank/DDBJ whole genome shotgun (WGS) entry which is preliminary data.</text>
</comment>
<dbReference type="SUPFAM" id="SSF57184">
    <property type="entry name" value="Growth factor receptor domain"/>
    <property type="match status" value="1"/>
</dbReference>
<evidence type="ECO:0000259" key="19">
    <source>
        <dbReference type="PROSITE" id="PS50025"/>
    </source>
</evidence>
<evidence type="ECO:0000259" key="20">
    <source>
        <dbReference type="PROSITE" id="PS50026"/>
    </source>
</evidence>
<dbReference type="PROSITE" id="PS00010">
    <property type="entry name" value="ASX_HYDROXYL"/>
    <property type="match status" value="4"/>
</dbReference>
<reference evidence="22" key="1">
    <citation type="submission" date="2023-03" db="EMBL/GenBank/DDBJ databases">
        <title>Electrophorus voltai genome.</title>
        <authorList>
            <person name="Bian C."/>
        </authorList>
    </citation>
    <scope>NUCLEOTIDE SEQUENCE</scope>
    <source>
        <strain evidence="22">CB-2022</strain>
        <tissue evidence="22">Muscle</tissue>
    </source>
</reference>
<feature type="compositionally biased region" description="Pro residues" evidence="18">
    <location>
        <begin position="681"/>
        <end position="699"/>
    </location>
</feature>
<keyword evidence="8" id="KW-0356">Hemostasis</keyword>
<feature type="domain" description="EGF-like" evidence="20">
    <location>
        <begin position="131"/>
        <end position="169"/>
    </location>
</feature>
<evidence type="ECO:0000256" key="5">
    <source>
        <dbReference type="ARBA" id="ARBA00022525"/>
    </source>
</evidence>
<dbReference type="InterPro" id="IPR035972">
    <property type="entry name" value="GLA-like_dom_SF"/>
</dbReference>
<dbReference type="GO" id="GO:0005509">
    <property type="term" value="F:calcium ion binding"/>
    <property type="evidence" value="ECO:0007669"/>
    <property type="project" value="InterPro"/>
</dbReference>
<evidence type="ECO:0000256" key="4">
    <source>
        <dbReference type="ARBA" id="ARBA00022479"/>
    </source>
</evidence>
<keyword evidence="4" id="KW-0301">Gamma-carboxyglutamic acid</keyword>
<evidence type="ECO:0000256" key="6">
    <source>
        <dbReference type="ARBA" id="ARBA00022536"/>
    </source>
</evidence>
<dbReference type="InterPro" id="IPR001881">
    <property type="entry name" value="EGF-like_Ca-bd_dom"/>
</dbReference>
<dbReference type="InterPro" id="IPR051145">
    <property type="entry name" value="GAS-SHBG-PROS"/>
</dbReference>
<feature type="domain" description="Laminin G" evidence="19">
    <location>
        <begin position="495"/>
        <end position="679"/>
    </location>
</feature>
<dbReference type="SMART" id="SM00069">
    <property type="entry name" value="GLA"/>
    <property type="match status" value="1"/>
</dbReference>
<evidence type="ECO:0000256" key="2">
    <source>
        <dbReference type="ARBA" id="ARBA00004613"/>
    </source>
</evidence>
<dbReference type="FunFam" id="2.10.25.10:FF:000631">
    <property type="entry name" value="Vitamin K-dependent protein S"/>
    <property type="match status" value="1"/>
</dbReference>
<proteinExistence type="predicted"/>
<feature type="disulfide bond" evidence="17">
    <location>
        <begin position="159"/>
        <end position="168"/>
    </location>
</feature>
<evidence type="ECO:0000256" key="15">
    <source>
        <dbReference type="ARBA" id="ARBA00023278"/>
    </source>
</evidence>
<dbReference type="PANTHER" id="PTHR24040:SF0">
    <property type="entry name" value="VITAMIN K-DEPENDENT PROTEIN S"/>
    <property type="match status" value="1"/>
</dbReference>
<dbReference type="PROSITE" id="PS50025">
    <property type="entry name" value="LAM_G_DOMAIN"/>
    <property type="match status" value="2"/>
</dbReference>
<dbReference type="GO" id="GO:0007596">
    <property type="term" value="P:blood coagulation"/>
    <property type="evidence" value="ECO:0007669"/>
    <property type="project" value="UniProtKB-KW"/>
</dbReference>
<dbReference type="PROSITE" id="PS50026">
    <property type="entry name" value="EGF_3"/>
    <property type="match status" value="2"/>
</dbReference>
<evidence type="ECO:0000313" key="22">
    <source>
        <dbReference type="EMBL" id="KAK1802947.1"/>
    </source>
</evidence>
<dbReference type="FunFam" id="4.10.740.10:FF:000001">
    <property type="entry name" value="vitamin K-dependent protein S"/>
    <property type="match status" value="1"/>
</dbReference>
<dbReference type="Pfam" id="PF07645">
    <property type="entry name" value="EGF_CA"/>
    <property type="match status" value="3"/>
</dbReference>
<evidence type="ECO:0000256" key="18">
    <source>
        <dbReference type="SAM" id="MobiDB-lite"/>
    </source>
</evidence>
<keyword evidence="14" id="KW-0325">Glycoprotein</keyword>
<evidence type="ECO:0000256" key="14">
    <source>
        <dbReference type="ARBA" id="ARBA00023180"/>
    </source>
</evidence>
<dbReference type="PANTHER" id="PTHR24040">
    <property type="entry name" value="LAMININ G-LIKE DOMAIN-CONTAINING PROTEIN"/>
    <property type="match status" value="1"/>
</dbReference>
<evidence type="ECO:0000256" key="9">
    <source>
        <dbReference type="ARBA" id="ARBA00022737"/>
    </source>
</evidence>
<dbReference type="FunFam" id="2.10.25.10:FF:000119">
    <property type="entry name" value="vitamin K-dependent protein S"/>
    <property type="match status" value="1"/>
</dbReference>
<accession>A0AAD8ZP86</accession>
<keyword evidence="7" id="KW-0165">Cleavage on pair of basic residues</keyword>
<dbReference type="InterPro" id="IPR018097">
    <property type="entry name" value="EGF_Ca-bd_CS"/>
</dbReference>
<feature type="domain" description="Laminin G" evidence="19">
    <location>
        <begin position="316"/>
        <end position="488"/>
    </location>
</feature>
<dbReference type="InterPro" id="IPR000152">
    <property type="entry name" value="EGF-type_Asp/Asn_hydroxyl_site"/>
</dbReference>
<name>A0AAD8ZP86_9TELE</name>
<comment type="subcellular location">
    <subcellularLocation>
        <location evidence="2">Secreted</location>
    </subcellularLocation>
</comment>
<comment type="function">
    <text evidence="1">Anticoagulant plasma protein; it is a cofactor to activated protein C in the degradation of coagulation factors Va and VIIIa. It helps to prevent coagulation and stimulating fibrinolysis.</text>
</comment>
<feature type="domain" description="EGF-like" evidence="20">
    <location>
        <begin position="213"/>
        <end position="255"/>
    </location>
</feature>
<dbReference type="PROSITE" id="PS50998">
    <property type="entry name" value="GLA_2"/>
    <property type="match status" value="1"/>
</dbReference>
<evidence type="ECO:0000256" key="13">
    <source>
        <dbReference type="ARBA" id="ARBA00023157"/>
    </source>
</evidence>
<dbReference type="SMART" id="SM00179">
    <property type="entry name" value="EGF_CA"/>
    <property type="match status" value="4"/>
</dbReference>
<feature type="disulfide bond" evidence="17">
    <location>
        <begin position="140"/>
        <end position="157"/>
    </location>
</feature>
<evidence type="ECO:0000256" key="10">
    <source>
        <dbReference type="ARBA" id="ARBA00022837"/>
    </source>
</evidence>
<comment type="caution">
    <text evidence="17">Lacks conserved residue(s) required for the propagation of feature annotation.</text>
</comment>
<evidence type="ECO:0000256" key="1">
    <source>
        <dbReference type="ARBA" id="ARBA00002240"/>
    </source>
</evidence>
<dbReference type="PRINTS" id="PR00001">
    <property type="entry name" value="GLABLOOD"/>
</dbReference>
<dbReference type="GO" id="GO:0048731">
    <property type="term" value="P:system development"/>
    <property type="evidence" value="ECO:0007669"/>
    <property type="project" value="UniProtKB-ARBA"/>
</dbReference>
<keyword evidence="10" id="KW-0106">Calcium</keyword>
<dbReference type="InterPro" id="IPR000294">
    <property type="entry name" value="GLA_domain"/>
</dbReference>
<keyword evidence="12" id="KW-0865">Zymogen</keyword>
<organism evidence="22 23">
    <name type="scientific">Electrophorus voltai</name>
    <dbReference type="NCBI Taxonomy" id="2609070"/>
    <lineage>
        <taxon>Eukaryota</taxon>
        <taxon>Metazoa</taxon>
        <taxon>Chordata</taxon>
        <taxon>Craniata</taxon>
        <taxon>Vertebrata</taxon>
        <taxon>Euteleostomi</taxon>
        <taxon>Actinopterygii</taxon>
        <taxon>Neopterygii</taxon>
        <taxon>Teleostei</taxon>
        <taxon>Ostariophysi</taxon>
        <taxon>Gymnotiformes</taxon>
        <taxon>Gymnotoidei</taxon>
        <taxon>Gymnotidae</taxon>
        <taxon>Electrophorus</taxon>
    </lineage>
</organism>
<dbReference type="PROSITE" id="PS01186">
    <property type="entry name" value="EGF_2"/>
    <property type="match status" value="3"/>
</dbReference>
<evidence type="ECO:0000259" key="21">
    <source>
        <dbReference type="PROSITE" id="PS50998"/>
    </source>
</evidence>
<dbReference type="FunFam" id="2.60.120.200:FF:000077">
    <property type="entry name" value="vitamin K-dependent protein S"/>
    <property type="match status" value="1"/>
</dbReference>
<evidence type="ECO:0000256" key="3">
    <source>
        <dbReference type="ARBA" id="ARBA00017875"/>
    </source>
</evidence>
<dbReference type="Gene3D" id="2.10.25.10">
    <property type="entry name" value="Laminin"/>
    <property type="match status" value="4"/>
</dbReference>
<dbReference type="InterPro" id="IPR000742">
    <property type="entry name" value="EGF"/>
</dbReference>
<dbReference type="SMART" id="SM00282">
    <property type="entry name" value="LamG"/>
    <property type="match status" value="2"/>
</dbReference>
<keyword evidence="13 17" id="KW-1015">Disulfide bond</keyword>
<dbReference type="Proteomes" id="UP001239994">
    <property type="component" value="Unassembled WGS sequence"/>
</dbReference>